<evidence type="ECO:0000259" key="10">
    <source>
        <dbReference type="PROSITE" id="PS52035"/>
    </source>
</evidence>
<evidence type="ECO:0000256" key="8">
    <source>
        <dbReference type="PROSITE-ProRule" id="PRU01379"/>
    </source>
</evidence>
<keyword evidence="6" id="KW-0862">Zinc</keyword>
<dbReference type="InterPro" id="IPR057247">
    <property type="entry name" value="CARBOXYPEPT_ZN_2"/>
</dbReference>
<dbReference type="PANTHER" id="PTHR11705:SF143">
    <property type="entry name" value="SLL0236 PROTEIN"/>
    <property type="match status" value="1"/>
</dbReference>
<dbReference type="InterPro" id="IPR057246">
    <property type="entry name" value="CARBOXYPEPT_ZN_1"/>
</dbReference>
<keyword evidence="3" id="KW-0645">Protease</keyword>
<dbReference type="SMART" id="SM00631">
    <property type="entry name" value="Zn_pept"/>
    <property type="match status" value="1"/>
</dbReference>
<evidence type="ECO:0000256" key="1">
    <source>
        <dbReference type="ARBA" id="ARBA00001947"/>
    </source>
</evidence>
<sequence>MRLRIRGSGGRSGRRTAALAGLLALALAAPLSANLSANADSAPKAASSADDIRQYEVRLHGGAEARTALQRTGVTVDAADDHGVVVSGRADQIKKLKSLGYDVTPLGAVPDRSAGEDDVRLYDFPSGDSRYHNYAEMTSEINSIVSANPSIASQRVIGTSYQGRNIVAIKISDNVGSDEAEPEVLFTHHQHAREHLTVEMALYLLRELTSDYGSDSRVTGLVNNREIWIVPDLNPDGGEYDIATGSYRSWRKNRQPNSGSSAVGTDLNRNWAYRWGCCGGSSGSTSSETYRGTSAESAPEVKVVANFVRSRVVGGKQQITAGIDFHTYSELVLWPFGYTYSDTTTGMTADDRNAFAAVGQKMAASNGYTPEQASDLYITDGSIDDWLWGNQKIFSYTFEMYPRSGGGGFYPPDEVIERETSRNRDAVLQLLENADCMYRSIGKEAQYCS</sequence>
<feature type="domain" description="Peptidase M14" evidence="10">
    <location>
        <begin position="130"/>
        <end position="434"/>
    </location>
</feature>
<keyword evidence="9" id="KW-0732">Signal</keyword>
<evidence type="ECO:0000256" key="4">
    <source>
        <dbReference type="ARBA" id="ARBA00022723"/>
    </source>
</evidence>
<dbReference type="Proteomes" id="UP001500707">
    <property type="component" value="Unassembled WGS sequence"/>
</dbReference>
<evidence type="ECO:0000256" key="2">
    <source>
        <dbReference type="ARBA" id="ARBA00005988"/>
    </source>
</evidence>
<keyword evidence="7" id="KW-0482">Metalloprotease</keyword>
<feature type="chain" id="PRO_5045077316" evidence="9">
    <location>
        <begin position="40"/>
        <end position="449"/>
    </location>
</feature>
<gene>
    <name evidence="11" type="ORF">GCM10022295_53770</name>
</gene>
<dbReference type="InterPro" id="IPR033810">
    <property type="entry name" value="Carboxypeptidase_T"/>
</dbReference>
<dbReference type="EMBL" id="BAABCE010000010">
    <property type="protein sequence ID" value="GAA3564760.1"/>
    <property type="molecule type" value="Genomic_DNA"/>
</dbReference>
<evidence type="ECO:0000256" key="3">
    <source>
        <dbReference type="ARBA" id="ARBA00022670"/>
    </source>
</evidence>
<dbReference type="CDD" id="cd03859">
    <property type="entry name" value="M14_CPT"/>
    <property type="match status" value="1"/>
</dbReference>
<comment type="caution">
    <text evidence="11">The sequence shown here is derived from an EMBL/GenBank/DDBJ whole genome shotgun (WGS) entry which is preliminary data.</text>
</comment>
<dbReference type="PROSITE" id="PS00133">
    <property type="entry name" value="CARBOXYPEPT_ZN_2"/>
    <property type="match status" value="1"/>
</dbReference>
<dbReference type="PANTHER" id="PTHR11705">
    <property type="entry name" value="PROTEASE FAMILY M14 CARBOXYPEPTIDASE A,B"/>
    <property type="match status" value="1"/>
</dbReference>
<feature type="signal peptide" evidence="9">
    <location>
        <begin position="1"/>
        <end position="39"/>
    </location>
</feature>
<dbReference type="InterPro" id="IPR000834">
    <property type="entry name" value="Peptidase_M14"/>
</dbReference>
<feature type="active site" description="Proton donor/acceptor" evidence="8">
    <location>
        <position position="399"/>
    </location>
</feature>
<evidence type="ECO:0000256" key="9">
    <source>
        <dbReference type="SAM" id="SignalP"/>
    </source>
</evidence>
<evidence type="ECO:0000313" key="11">
    <source>
        <dbReference type="EMBL" id="GAA3564760.1"/>
    </source>
</evidence>
<dbReference type="Pfam" id="PF00246">
    <property type="entry name" value="Peptidase_M14"/>
    <property type="match status" value="1"/>
</dbReference>
<evidence type="ECO:0000256" key="7">
    <source>
        <dbReference type="ARBA" id="ARBA00023049"/>
    </source>
</evidence>
<keyword evidence="4" id="KW-0479">Metal-binding</keyword>
<name>A0ABP6XDX8_9ACTN</name>
<comment type="similarity">
    <text evidence="2 8">Belongs to the peptidase M14 family.</text>
</comment>
<keyword evidence="12" id="KW-1185">Reference proteome</keyword>
<evidence type="ECO:0000256" key="6">
    <source>
        <dbReference type="ARBA" id="ARBA00022833"/>
    </source>
</evidence>
<dbReference type="PROSITE" id="PS52035">
    <property type="entry name" value="PEPTIDASE_M14"/>
    <property type="match status" value="1"/>
</dbReference>
<proteinExistence type="inferred from homology"/>
<protein>
    <submittedName>
        <fullName evidence="11">M14 family metallopeptidase</fullName>
    </submittedName>
</protein>
<accession>A0ABP6XDX8</accession>
<evidence type="ECO:0000256" key="5">
    <source>
        <dbReference type="ARBA" id="ARBA00022801"/>
    </source>
</evidence>
<comment type="cofactor">
    <cofactor evidence="1">
        <name>Zn(2+)</name>
        <dbReference type="ChEBI" id="CHEBI:29105"/>
    </cofactor>
</comment>
<dbReference type="PROSITE" id="PS00132">
    <property type="entry name" value="CARBOXYPEPT_ZN_1"/>
    <property type="match status" value="1"/>
</dbReference>
<reference evidence="12" key="1">
    <citation type="journal article" date="2019" name="Int. J. Syst. Evol. Microbiol.">
        <title>The Global Catalogue of Microorganisms (GCM) 10K type strain sequencing project: providing services to taxonomists for standard genome sequencing and annotation.</title>
        <authorList>
            <consortium name="The Broad Institute Genomics Platform"/>
            <consortium name="The Broad Institute Genome Sequencing Center for Infectious Disease"/>
            <person name="Wu L."/>
            <person name="Ma J."/>
        </authorList>
    </citation>
    <scope>NUCLEOTIDE SEQUENCE [LARGE SCALE GENOMIC DNA]</scope>
    <source>
        <strain evidence="12">JCM 17656</strain>
    </source>
</reference>
<evidence type="ECO:0000313" key="12">
    <source>
        <dbReference type="Proteomes" id="UP001500707"/>
    </source>
</evidence>
<keyword evidence="5" id="KW-0378">Hydrolase</keyword>
<dbReference type="RefSeq" id="WP_346183862.1">
    <property type="nucleotide sequence ID" value="NZ_BAABCE010000010.1"/>
</dbReference>
<organism evidence="11 12">
    <name type="scientific">Streptomyces osmaniensis</name>
    <dbReference type="NCBI Taxonomy" id="593134"/>
    <lineage>
        <taxon>Bacteria</taxon>
        <taxon>Bacillati</taxon>
        <taxon>Actinomycetota</taxon>
        <taxon>Actinomycetes</taxon>
        <taxon>Kitasatosporales</taxon>
        <taxon>Streptomycetaceae</taxon>
        <taxon>Streptomyces</taxon>
    </lineage>
</organism>